<evidence type="ECO:0000313" key="2">
    <source>
        <dbReference type="Proteomes" id="UP000190777"/>
    </source>
</evidence>
<sequence length="270" mass="31285">VETKKEQIIKQFPFLIAKSQNYLFDQDSKHSKGAKLPAKYSTRQGLLYTTSKDNLLSELKDLMASGSMGASQEAAKELAEIFSKNKSYSLNHTYSNSTLINEIKKSQEFKNYIIDISKVIKENIEINNKKINKSNGKILVEKPIKRLYFDGGDWNANYWNTGLSITIHQVSYVEVWLDNVTYENNNPKTLNVTFILYDTYGLDMQDMEKYGGLEVSSYEAWQSFNARDKRAQLLSTSFGWEFNCWWAMQYYHDCVPLLLKLRIPNVQINL</sequence>
<keyword evidence="2" id="KW-1185">Reference proteome</keyword>
<evidence type="ECO:0008006" key="3">
    <source>
        <dbReference type="Google" id="ProtNLM"/>
    </source>
</evidence>
<dbReference type="EMBL" id="MXAP01000181">
    <property type="protein sequence ID" value="OPH33320.1"/>
    <property type="molecule type" value="Genomic_DNA"/>
</dbReference>
<accession>A0ABX3NE96</accession>
<evidence type="ECO:0000313" key="1">
    <source>
        <dbReference type="EMBL" id="OPH33320.1"/>
    </source>
</evidence>
<dbReference type="RefSeq" id="WP_143823561.1">
    <property type="nucleotide sequence ID" value="NZ_MXAP01000181.1"/>
</dbReference>
<dbReference type="Proteomes" id="UP000190777">
    <property type="component" value="Unassembled WGS sequence"/>
</dbReference>
<organism evidence="1 2">
    <name type="scientific">Moraxella equi</name>
    <dbReference type="NCBI Taxonomy" id="60442"/>
    <lineage>
        <taxon>Bacteria</taxon>
        <taxon>Pseudomonadati</taxon>
        <taxon>Pseudomonadota</taxon>
        <taxon>Gammaproteobacteria</taxon>
        <taxon>Moraxellales</taxon>
        <taxon>Moraxellaceae</taxon>
        <taxon>Moraxella</taxon>
    </lineage>
</organism>
<protein>
    <recommendedName>
        <fullName evidence="3">DUF4268 domain-containing protein</fullName>
    </recommendedName>
</protein>
<dbReference type="InterPro" id="IPR017483">
    <property type="entry name" value="CHP03034"/>
</dbReference>
<feature type="non-terminal residue" evidence="1">
    <location>
        <position position="1"/>
    </location>
</feature>
<reference evidence="1 2" key="1">
    <citation type="submission" date="2017-03" db="EMBL/GenBank/DDBJ databases">
        <title>Draft genome sequence of Moraxella equi CCUG 4950T type strain.</title>
        <authorList>
            <person name="Salva-Serra F."/>
            <person name="Engstrom-Jakobsson H."/>
            <person name="Thorell K."/>
            <person name="Jaen-Luchoro D."/>
            <person name="Gonzales-Siles L."/>
            <person name="Karlsson R."/>
            <person name="Yazdan S."/>
            <person name="Boulund F."/>
            <person name="Johnning A."/>
            <person name="Engstrand L."/>
            <person name="Kristiansson E."/>
            <person name="Moore E."/>
        </authorList>
    </citation>
    <scope>NUCLEOTIDE SEQUENCE [LARGE SCALE GENOMIC DNA]</scope>
    <source>
        <strain evidence="1 2">CCUG 4950</strain>
    </source>
</reference>
<comment type="caution">
    <text evidence="1">The sequence shown here is derived from an EMBL/GenBank/DDBJ whole genome shotgun (WGS) entry which is preliminary data.</text>
</comment>
<proteinExistence type="predicted"/>
<gene>
    <name evidence="1" type="ORF">B5J93_12990</name>
</gene>
<dbReference type="Pfam" id="PF11692">
    <property type="entry name" value="DUF3289"/>
    <property type="match status" value="1"/>
</dbReference>
<name>A0ABX3NE96_9GAMM</name>